<dbReference type="Pfam" id="PF05016">
    <property type="entry name" value="ParE_toxin"/>
    <property type="match status" value="1"/>
</dbReference>
<dbReference type="InterPro" id="IPR051803">
    <property type="entry name" value="TA_system_RelE-like_toxin"/>
</dbReference>
<dbReference type="Gene3D" id="3.30.2310.20">
    <property type="entry name" value="RelE-like"/>
    <property type="match status" value="1"/>
</dbReference>
<dbReference type="KEGG" id="vgo:GJW-30_1_00963"/>
<dbReference type="PANTHER" id="PTHR33755">
    <property type="entry name" value="TOXIN PARE1-RELATED"/>
    <property type="match status" value="1"/>
</dbReference>
<comment type="similarity">
    <text evidence="1">Belongs to the RelE toxin family.</text>
</comment>
<dbReference type="RefSeq" id="WP_096352351.1">
    <property type="nucleotide sequence ID" value="NZ_AP014946.1"/>
</dbReference>
<dbReference type="OrthoDB" id="9798046at2"/>
<evidence type="ECO:0000256" key="1">
    <source>
        <dbReference type="ARBA" id="ARBA00006226"/>
    </source>
</evidence>
<dbReference type="InterPro" id="IPR035093">
    <property type="entry name" value="RelE/ParE_toxin_dom_sf"/>
</dbReference>
<name>A0A0S3PR89_9BRAD</name>
<accession>A0A0S3PR89</accession>
<proteinExistence type="inferred from homology"/>
<protein>
    <submittedName>
        <fullName evidence="3">Toxin ParE3</fullName>
    </submittedName>
</protein>
<dbReference type="PANTHER" id="PTHR33755:SF6">
    <property type="entry name" value="PLASMID STABILIZATION SYSTEM PROTEIN"/>
    <property type="match status" value="1"/>
</dbReference>
<evidence type="ECO:0000313" key="4">
    <source>
        <dbReference type="Proteomes" id="UP000236884"/>
    </source>
</evidence>
<dbReference type="Proteomes" id="UP000236884">
    <property type="component" value="Chromosome"/>
</dbReference>
<keyword evidence="4" id="KW-1185">Reference proteome</keyword>
<gene>
    <name evidence="3" type="primary">parE3</name>
    <name evidence="3" type="ORF">GJW-30_1_00963</name>
</gene>
<organism evidence="3 4">
    <name type="scientific">Variibacter gotjawalensis</name>
    <dbReference type="NCBI Taxonomy" id="1333996"/>
    <lineage>
        <taxon>Bacteria</taxon>
        <taxon>Pseudomonadati</taxon>
        <taxon>Pseudomonadota</taxon>
        <taxon>Alphaproteobacteria</taxon>
        <taxon>Hyphomicrobiales</taxon>
        <taxon>Nitrobacteraceae</taxon>
        <taxon>Variibacter</taxon>
    </lineage>
</organism>
<reference evidence="3 4" key="1">
    <citation type="submission" date="2015-08" db="EMBL/GenBank/DDBJ databases">
        <title>Investigation of the bacterial diversity of lava forest soil.</title>
        <authorList>
            <person name="Lee J.S."/>
        </authorList>
    </citation>
    <scope>NUCLEOTIDE SEQUENCE [LARGE SCALE GENOMIC DNA]</scope>
    <source>
        <strain evidence="3 4">GJW-30</strain>
    </source>
</reference>
<evidence type="ECO:0000313" key="3">
    <source>
        <dbReference type="EMBL" id="BAT58438.1"/>
    </source>
</evidence>
<dbReference type="SUPFAM" id="SSF143011">
    <property type="entry name" value="RelE-like"/>
    <property type="match status" value="1"/>
</dbReference>
<dbReference type="AlphaFoldDB" id="A0A0S3PR89"/>
<sequence>MSFRVVILRVAERDLESIYDFIAAQDGDAVALRIVAGIEERCRTLAEFPERGNVPKELQHRKRRTYRELHYKPYRIIYRVAGDDVIVSLIADGRREMQRLFKERLRR</sequence>
<dbReference type="InterPro" id="IPR007712">
    <property type="entry name" value="RelE/ParE_toxin"/>
</dbReference>
<keyword evidence="2" id="KW-1277">Toxin-antitoxin system</keyword>
<dbReference type="EMBL" id="AP014946">
    <property type="protein sequence ID" value="BAT58438.1"/>
    <property type="molecule type" value="Genomic_DNA"/>
</dbReference>
<evidence type="ECO:0000256" key="2">
    <source>
        <dbReference type="ARBA" id="ARBA00022649"/>
    </source>
</evidence>